<keyword evidence="1" id="KW-0812">Transmembrane</keyword>
<evidence type="ECO:0000256" key="1">
    <source>
        <dbReference type="SAM" id="Phobius"/>
    </source>
</evidence>
<dbReference type="Proteomes" id="UP000886520">
    <property type="component" value="Chromosome 20"/>
</dbReference>
<organism evidence="2 3">
    <name type="scientific">Adiantum capillus-veneris</name>
    <name type="common">Maidenhair fern</name>
    <dbReference type="NCBI Taxonomy" id="13818"/>
    <lineage>
        <taxon>Eukaryota</taxon>
        <taxon>Viridiplantae</taxon>
        <taxon>Streptophyta</taxon>
        <taxon>Embryophyta</taxon>
        <taxon>Tracheophyta</taxon>
        <taxon>Polypodiopsida</taxon>
        <taxon>Polypodiidae</taxon>
        <taxon>Polypodiales</taxon>
        <taxon>Pteridineae</taxon>
        <taxon>Pteridaceae</taxon>
        <taxon>Vittarioideae</taxon>
        <taxon>Adiantum</taxon>
    </lineage>
</organism>
<accession>A0A9D4UAV7</accession>
<feature type="transmembrane region" description="Helical" evidence="1">
    <location>
        <begin position="111"/>
        <end position="128"/>
    </location>
</feature>
<reference evidence="2" key="1">
    <citation type="submission" date="2021-01" db="EMBL/GenBank/DDBJ databases">
        <title>Adiantum capillus-veneris genome.</title>
        <authorList>
            <person name="Fang Y."/>
            <person name="Liao Q."/>
        </authorList>
    </citation>
    <scope>NUCLEOTIDE SEQUENCE</scope>
    <source>
        <strain evidence="2">H3</strain>
        <tissue evidence="2">Leaf</tissue>
    </source>
</reference>
<evidence type="ECO:0000313" key="2">
    <source>
        <dbReference type="EMBL" id="KAI5064505.1"/>
    </source>
</evidence>
<proteinExistence type="predicted"/>
<evidence type="ECO:0000313" key="3">
    <source>
        <dbReference type="Proteomes" id="UP000886520"/>
    </source>
</evidence>
<keyword evidence="1" id="KW-1133">Transmembrane helix</keyword>
<dbReference type="EMBL" id="JABFUD020000020">
    <property type="protein sequence ID" value="KAI5064505.1"/>
    <property type="molecule type" value="Genomic_DNA"/>
</dbReference>
<sequence length="145" mass="16950">MEAEFSQAREQLKQHLIKGGDSFHTYPMHPVPELLLLRSQDNCSESEALEIHAYRCFYCSIRILRAILNEMPPGTLLEKLKYPQVYPLNSSIPLITYMLWLLQWWLIYGRWIIWPLFDVVTMVCLIFVGSPTIQLLWHDAANGVD</sequence>
<comment type="caution">
    <text evidence="2">The sequence shown here is derived from an EMBL/GenBank/DDBJ whole genome shotgun (WGS) entry which is preliminary data.</text>
</comment>
<feature type="transmembrane region" description="Helical" evidence="1">
    <location>
        <begin position="85"/>
        <end position="105"/>
    </location>
</feature>
<gene>
    <name evidence="2" type="ORF">GOP47_0021175</name>
</gene>
<name>A0A9D4UAV7_ADICA</name>
<protein>
    <submittedName>
        <fullName evidence="2">Uncharacterized protein</fullName>
    </submittedName>
</protein>
<keyword evidence="3" id="KW-1185">Reference proteome</keyword>
<dbReference type="AlphaFoldDB" id="A0A9D4UAV7"/>
<keyword evidence="1" id="KW-0472">Membrane</keyword>